<keyword evidence="1" id="KW-0489">Methyltransferase</keyword>
<protein>
    <submittedName>
        <fullName evidence="1">S-adenosyl methyltransferase</fullName>
    </submittedName>
</protein>
<dbReference type="GO" id="GO:0032259">
    <property type="term" value="P:methylation"/>
    <property type="evidence" value="ECO:0007669"/>
    <property type="project" value="UniProtKB-KW"/>
</dbReference>
<dbReference type="PIRSF" id="PIRSF017393">
    <property type="entry name" value="MTase_SAV2177"/>
    <property type="match status" value="1"/>
</dbReference>
<dbReference type="Gene3D" id="3.40.50.150">
    <property type="entry name" value="Vaccinia Virus protein VP39"/>
    <property type="match status" value="1"/>
</dbReference>
<name>A0A239NPF3_9ACTN</name>
<dbReference type="Proteomes" id="UP000198280">
    <property type="component" value="Unassembled WGS sequence"/>
</dbReference>
<reference evidence="1 2" key="1">
    <citation type="submission" date="2017-06" db="EMBL/GenBank/DDBJ databases">
        <authorList>
            <person name="Kim H.J."/>
            <person name="Triplett B.A."/>
        </authorList>
    </citation>
    <scope>NUCLEOTIDE SEQUENCE [LARGE SCALE GENOMIC DNA]</scope>
    <source>
        <strain evidence="1 2">CGMCC 4.1858</strain>
    </source>
</reference>
<gene>
    <name evidence="1" type="ORF">SAMN05216252_14131</name>
</gene>
<sequence>MPRLDVIDVAWPNLARVNNFLLGGKDNYRADREAGERLLQIAPEASQVAQAAHRFLLRVTSHLVQEYRMRQFVVFGCGLPTPVGVHQVAQANTDLRVVYVDDDPLVLVHGRALWEDRRHTLVVRGDAMQASSLLLRSDVRQMIDLASPVAVMFVSVLHTVPELADAARVLEQMAGVLAPGSFIVASHLVSEDAEVRQRANVLLQEVATAGHWGRVRSRSEIEPLFVPLRLVAPGLVDVHQWRPGSEACAGDGSRKWAEYGAVAMVG</sequence>
<keyword evidence="1" id="KW-0808">Transferase</keyword>
<dbReference type="AlphaFoldDB" id="A0A239NPF3"/>
<dbReference type="InterPro" id="IPR029063">
    <property type="entry name" value="SAM-dependent_MTases_sf"/>
</dbReference>
<proteinExistence type="predicted"/>
<dbReference type="SUPFAM" id="SSF53335">
    <property type="entry name" value="S-adenosyl-L-methionine-dependent methyltransferases"/>
    <property type="match status" value="1"/>
</dbReference>
<accession>A0A239NPF3</accession>
<organism evidence="1 2">
    <name type="scientific">Actinacidiphila glaucinigra</name>
    <dbReference type="NCBI Taxonomy" id="235986"/>
    <lineage>
        <taxon>Bacteria</taxon>
        <taxon>Bacillati</taxon>
        <taxon>Actinomycetota</taxon>
        <taxon>Actinomycetes</taxon>
        <taxon>Kitasatosporales</taxon>
        <taxon>Streptomycetaceae</taxon>
        <taxon>Actinacidiphila</taxon>
    </lineage>
</organism>
<dbReference type="EMBL" id="FZOF01000041">
    <property type="protein sequence ID" value="SNT56258.1"/>
    <property type="molecule type" value="Genomic_DNA"/>
</dbReference>
<dbReference type="InterPro" id="IPR006764">
    <property type="entry name" value="SAM_dep_MeTrfase_SAV2177_type"/>
</dbReference>
<evidence type="ECO:0000313" key="1">
    <source>
        <dbReference type="EMBL" id="SNT56258.1"/>
    </source>
</evidence>
<dbReference type="Pfam" id="PF04672">
    <property type="entry name" value="Methyltransf_19"/>
    <property type="match status" value="1"/>
</dbReference>
<keyword evidence="2" id="KW-1185">Reference proteome</keyword>
<dbReference type="GO" id="GO:0008168">
    <property type="term" value="F:methyltransferase activity"/>
    <property type="evidence" value="ECO:0007669"/>
    <property type="project" value="UniProtKB-KW"/>
</dbReference>
<evidence type="ECO:0000313" key="2">
    <source>
        <dbReference type="Proteomes" id="UP000198280"/>
    </source>
</evidence>
<dbReference type="OrthoDB" id="3594278at2"/>